<dbReference type="Proteomes" id="UP000293638">
    <property type="component" value="Unassembled WGS sequence"/>
</dbReference>
<keyword evidence="2" id="KW-1133">Transmembrane helix</keyword>
<dbReference type="EMBL" id="SGXD01000003">
    <property type="protein sequence ID" value="RZS87313.1"/>
    <property type="molecule type" value="Genomic_DNA"/>
</dbReference>
<evidence type="ECO:0000256" key="2">
    <source>
        <dbReference type="SAM" id="Phobius"/>
    </source>
</evidence>
<keyword evidence="2" id="KW-0472">Membrane</keyword>
<keyword evidence="2" id="KW-0812">Transmembrane</keyword>
<evidence type="ECO:0000313" key="4">
    <source>
        <dbReference type="Proteomes" id="UP000293638"/>
    </source>
</evidence>
<evidence type="ECO:0000313" key="3">
    <source>
        <dbReference type="EMBL" id="RZS87313.1"/>
    </source>
</evidence>
<protein>
    <submittedName>
        <fullName evidence="3">Uncharacterized protein</fullName>
    </submittedName>
</protein>
<keyword evidence="4" id="KW-1185">Reference proteome</keyword>
<accession>A0A4Q7NQ34</accession>
<name>A0A4Q7NQ34_9ACTN</name>
<proteinExistence type="predicted"/>
<dbReference type="AlphaFoldDB" id="A0A4Q7NQ34"/>
<gene>
    <name evidence="3" type="ORF">EV189_2738</name>
</gene>
<evidence type="ECO:0000256" key="1">
    <source>
        <dbReference type="SAM" id="MobiDB-lite"/>
    </source>
</evidence>
<organism evidence="3 4">
    <name type="scientific">Motilibacter rhizosphaerae</name>
    <dbReference type="NCBI Taxonomy" id="598652"/>
    <lineage>
        <taxon>Bacteria</taxon>
        <taxon>Bacillati</taxon>
        <taxon>Actinomycetota</taxon>
        <taxon>Actinomycetes</taxon>
        <taxon>Motilibacterales</taxon>
        <taxon>Motilibacteraceae</taxon>
        <taxon>Motilibacter</taxon>
    </lineage>
</organism>
<comment type="caution">
    <text evidence="3">The sequence shown here is derived from an EMBL/GenBank/DDBJ whole genome shotgun (WGS) entry which is preliminary data.</text>
</comment>
<feature type="transmembrane region" description="Helical" evidence="2">
    <location>
        <begin position="28"/>
        <end position="46"/>
    </location>
</feature>
<feature type="compositionally biased region" description="Basic and acidic residues" evidence="1">
    <location>
        <begin position="77"/>
        <end position="93"/>
    </location>
</feature>
<sequence>MSAYAAAHTAQAGARVLAALDESKVTPGVTGFLVVALLGIALWFLLRSFVRHLGRVRFDEDAVEQREVGRAGAASADGRRAREGRRTQDGRHP</sequence>
<reference evidence="3 4" key="1">
    <citation type="submission" date="2019-02" db="EMBL/GenBank/DDBJ databases">
        <title>Genomic Encyclopedia of Type Strains, Phase IV (KMG-IV): sequencing the most valuable type-strain genomes for metagenomic binning, comparative biology and taxonomic classification.</title>
        <authorList>
            <person name="Goeker M."/>
        </authorList>
    </citation>
    <scope>NUCLEOTIDE SEQUENCE [LARGE SCALE GENOMIC DNA]</scope>
    <source>
        <strain evidence="3 4">DSM 45622</strain>
    </source>
</reference>
<dbReference type="RefSeq" id="WP_196788574.1">
    <property type="nucleotide sequence ID" value="NZ_SGXD01000003.1"/>
</dbReference>
<feature type="region of interest" description="Disordered" evidence="1">
    <location>
        <begin position="65"/>
        <end position="93"/>
    </location>
</feature>